<dbReference type="PANTHER" id="PTHR11985">
    <property type="entry name" value="GLYCEROL-3-PHOSPHATE DEHYDROGENASE"/>
    <property type="match status" value="1"/>
</dbReference>
<dbReference type="AlphaFoldDB" id="D6PD96"/>
<organism evidence="9">
    <name type="scientific">uncultured marine bacterium MedDCM-OCT-S04-C749</name>
    <dbReference type="NCBI Taxonomy" id="743061"/>
    <lineage>
        <taxon>Bacteria</taxon>
        <taxon>environmental samples</taxon>
    </lineage>
</organism>
<evidence type="ECO:0000256" key="1">
    <source>
        <dbReference type="ARBA" id="ARBA00001974"/>
    </source>
</evidence>
<accession>D6PD96</accession>
<dbReference type="GO" id="GO:0009331">
    <property type="term" value="C:glycerol-3-phosphate dehydrogenase (FAD) complex"/>
    <property type="evidence" value="ECO:0007669"/>
    <property type="project" value="UniProtKB-UniRule"/>
</dbReference>
<dbReference type="InterPro" id="IPR006076">
    <property type="entry name" value="FAD-dep_OxRdtase"/>
</dbReference>
<dbReference type="PANTHER" id="PTHR11985:SF15">
    <property type="entry name" value="GLYCEROL-3-PHOSPHATE DEHYDROGENASE, MITOCHONDRIAL"/>
    <property type="match status" value="1"/>
</dbReference>
<comment type="similarity">
    <text evidence="2 6">Belongs to the FAD-dependent glycerol-3-phosphate dehydrogenase family.</text>
</comment>
<evidence type="ECO:0000256" key="6">
    <source>
        <dbReference type="RuleBase" id="RU361217"/>
    </source>
</evidence>
<dbReference type="InterPro" id="IPR038299">
    <property type="entry name" value="DAO_C_sf"/>
</dbReference>
<dbReference type="NCBIfam" id="NF009906">
    <property type="entry name" value="PRK13369.1"/>
    <property type="match status" value="1"/>
</dbReference>
<dbReference type="SUPFAM" id="SSF51905">
    <property type="entry name" value="FAD/NAD(P)-binding domain"/>
    <property type="match status" value="1"/>
</dbReference>
<dbReference type="Gene3D" id="1.10.8.870">
    <property type="entry name" value="Alpha-glycerophosphate oxidase, cap domain"/>
    <property type="match status" value="1"/>
</dbReference>
<sequence length="520" mass="58835">MKRNVNDLFIIGGGVNGCGIARDAAGRGLSVVLAEMNDLGSATSSSSTKLFHGGLRYLEFFEFRLVKEALKEREVLLKAMPHISWPMRFILPLDKSQPFETSTPTSKLLNKIFPFYKNRRPAWLIRGGLFLYDLMGSRTILPGTSKLDLSGAVEGEPLKKKYRKAFEYSDCWVEDSRLVVLNAKDAATLGAKIHVNTKVISARREDGLWRVETKNLVTNEQEVFLSKVLINAGGPWVSDLLLNVLRVNSSEKVRLVRGSHIVVSKMWSHEKSYFFQGNDGRIIFAIPYETDFTLIGTTEIDHLDLNENPKCTELEKNYLINFANQYFDPELKVEDIVWTYSGVRPLQDTSEDNATSVTRDYSIKVNWEEGVPLINVFGGKITTYRKLAESVMDEVGLFLPKIRGPWTDKAHLPGGDFAVDGLSKLISDLFTAFPFLNPKWATRLVKAYGNEAFEMLGSVRNEEELGVNFGATLTQKEVEWLLKEEFATSAEDILWRRSKLGLRLSEVQVKTLQDWIDNQN</sequence>
<dbReference type="Gene3D" id="6.10.250.1890">
    <property type="match status" value="1"/>
</dbReference>
<comment type="cofactor">
    <cofactor evidence="1 6">
        <name>FAD</name>
        <dbReference type="ChEBI" id="CHEBI:57692"/>
    </cofactor>
</comment>
<evidence type="ECO:0000256" key="3">
    <source>
        <dbReference type="ARBA" id="ARBA00022630"/>
    </source>
</evidence>
<dbReference type="Pfam" id="PF16901">
    <property type="entry name" value="DAO_C"/>
    <property type="match status" value="1"/>
</dbReference>
<keyword evidence="5 6" id="KW-0560">Oxidoreductase</keyword>
<keyword evidence="3 6" id="KW-0285">Flavoprotein</keyword>
<dbReference type="GO" id="GO:0004368">
    <property type="term" value="F:glycerol-3-phosphate dehydrogenase (quinone) activity"/>
    <property type="evidence" value="ECO:0007669"/>
    <property type="project" value="UniProtKB-EC"/>
</dbReference>
<name>D6PD96_9BACT</name>
<dbReference type="PROSITE" id="PS00978">
    <property type="entry name" value="FAD_G3PDH_2"/>
    <property type="match status" value="1"/>
</dbReference>
<dbReference type="Pfam" id="PF01266">
    <property type="entry name" value="DAO"/>
    <property type="match status" value="1"/>
</dbReference>
<evidence type="ECO:0000313" key="9">
    <source>
        <dbReference type="EMBL" id="ADD93697.1"/>
    </source>
</evidence>
<dbReference type="GO" id="GO:0046168">
    <property type="term" value="P:glycerol-3-phosphate catabolic process"/>
    <property type="evidence" value="ECO:0007669"/>
    <property type="project" value="TreeGrafter"/>
</dbReference>
<evidence type="ECO:0000256" key="4">
    <source>
        <dbReference type="ARBA" id="ARBA00022827"/>
    </source>
</evidence>
<dbReference type="NCBIfam" id="NF008899">
    <property type="entry name" value="PRK12266.1"/>
    <property type="match status" value="1"/>
</dbReference>
<dbReference type="EC" id="1.1.5.3" evidence="6"/>
<feature type="domain" description="FAD dependent oxidoreductase" evidence="7">
    <location>
        <begin position="7"/>
        <end position="349"/>
    </location>
</feature>
<evidence type="ECO:0000256" key="5">
    <source>
        <dbReference type="ARBA" id="ARBA00023002"/>
    </source>
</evidence>
<dbReference type="InterPro" id="IPR036188">
    <property type="entry name" value="FAD/NAD-bd_sf"/>
</dbReference>
<evidence type="ECO:0000259" key="8">
    <source>
        <dbReference type="Pfam" id="PF16901"/>
    </source>
</evidence>
<dbReference type="Gene3D" id="3.50.50.60">
    <property type="entry name" value="FAD/NAD(P)-binding domain"/>
    <property type="match status" value="1"/>
</dbReference>
<reference evidence="9" key="1">
    <citation type="journal article" date="2010" name="ISME J.">
        <title>Metagenome of the Mediterranean deep chlorophyll maximum studied by direct and fosmid library 454 pyrosequencing.</title>
        <authorList>
            <person name="Ghai R."/>
            <person name="Martin-Cuadrado A.B."/>
            <person name="Molto A.G."/>
            <person name="Heredia I.G."/>
            <person name="Cabrera R."/>
            <person name="Martin J."/>
            <person name="Verdu M."/>
            <person name="Deschamps P."/>
            <person name="Moreira D."/>
            <person name="Lopez-Garcia P."/>
            <person name="Mira A."/>
            <person name="Rodriguez-Valera F."/>
        </authorList>
    </citation>
    <scope>NUCLEOTIDE SEQUENCE</scope>
</reference>
<evidence type="ECO:0000256" key="2">
    <source>
        <dbReference type="ARBA" id="ARBA00007330"/>
    </source>
</evidence>
<evidence type="ECO:0000259" key="7">
    <source>
        <dbReference type="Pfam" id="PF01266"/>
    </source>
</evidence>
<proteinExistence type="inferred from homology"/>
<comment type="catalytic activity">
    <reaction evidence="6">
        <text>a quinone + sn-glycerol 3-phosphate = dihydroxyacetone phosphate + a quinol</text>
        <dbReference type="Rhea" id="RHEA:18977"/>
        <dbReference type="ChEBI" id="CHEBI:24646"/>
        <dbReference type="ChEBI" id="CHEBI:57597"/>
        <dbReference type="ChEBI" id="CHEBI:57642"/>
        <dbReference type="ChEBI" id="CHEBI:132124"/>
        <dbReference type="EC" id="1.1.5.3"/>
    </reaction>
</comment>
<dbReference type="InterPro" id="IPR031656">
    <property type="entry name" value="DAO_C"/>
</dbReference>
<dbReference type="Gene3D" id="3.30.9.10">
    <property type="entry name" value="D-Amino Acid Oxidase, subunit A, domain 2"/>
    <property type="match status" value="1"/>
</dbReference>
<dbReference type="InterPro" id="IPR000447">
    <property type="entry name" value="G3P_DH_FAD-dep"/>
</dbReference>
<protein>
    <recommendedName>
        <fullName evidence="6">Glycerol-3-phosphate dehydrogenase</fullName>
        <ecNumber evidence="6">1.1.5.3</ecNumber>
    </recommendedName>
</protein>
<dbReference type="PROSITE" id="PS00977">
    <property type="entry name" value="FAD_G3PDH_1"/>
    <property type="match status" value="1"/>
</dbReference>
<feature type="domain" description="Alpha-glycerophosphate oxidase C-terminal" evidence="8">
    <location>
        <begin position="407"/>
        <end position="506"/>
    </location>
</feature>
<dbReference type="EMBL" id="GU942993">
    <property type="protein sequence ID" value="ADD93697.1"/>
    <property type="molecule type" value="Genomic_DNA"/>
</dbReference>
<keyword evidence="4" id="KW-0274">FAD</keyword>
<dbReference type="PRINTS" id="PR01001">
    <property type="entry name" value="FADG3PDH"/>
</dbReference>